<dbReference type="Proteomes" id="UP000270094">
    <property type="component" value="Unassembled WGS sequence"/>
</dbReference>
<evidence type="ECO:0000313" key="1">
    <source>
        <dbReference type="EMBL" id="VDM84731.1"/>
    </source>
</evidence>
<dbReference type="EMBL" id="UYYB01132655">
    <property type="protein sequence ID" value="VDM84731.1"/>
    <property type="molecule type" value="Genomic_DNA"/>
</dbReference>
<dbReference type="OrthoDB" id="10569087at2759"/>
<sequence length="75" mass="8581">MDNLETLEIQDDREREVDQLLQESVVFAPNIAPSTVVSSSRTELVSHFGLLKSKNYLLLHSKQEFSRSLKSYAIK</sequence>
<name>A0A3P7JGB5_STRVU</name>
<keyword evidence="2" id="KW-1185">Reference proteome</keyword>
<protein>
    <submittedName>
        <fullName evidence="1">Uncharacterized protein</fullName>
    </submittedName>
</protein>
<gene>
    <name evidence="1" type="ORF">SVUK_LOCUS19729</name>
</gene>
<dbReference type="AlphaFoldDB" id="A0A3P7JGB5"/>
<organism evidence="1 2">
    <name type="scientific">Strongylus vulgaris</name>
    <name type="common">Blood worm</name>
    <dbReference type="NCBI Taxonomy" id="40348"/>
    <lineage>
        <taxon>Eukaryota</taxon>
        <taxon>Metazoa</taxon>
        <taxon>Ecdysozoa</taxon>
        <taxon>Nematoda</taxon>
        <taxon>Chromadorea</taxon>
        <taxon>Rhabditida</taxon>
        <taxon>Rhabditina</taxon>
        <taxon>Rhabditomorpha</taxon>
        <taxon>Strongyloidea</taxon>
        <taxon>Strongylidae</taxon>
        <taxon>Strongylus</taxon>
    </lineage>
</organism>
<evidence type="ECO:0000313" key="2">
    <source>
        <dbReference type="Proteomes" id="UP000270094"/>
    </source>
</evidence>
<reference evidence="1 2" key="1">
    <citation type="submission" date="2018-11" db="EMBL/GenBank/DDBJ databases">
        <authorList>
            <consortium name="Pathogen Informatics"/>
        </authorList>
    </citation>
    <scope>NUCLEOTIDE SEQUENCE [LARGE SCALE GENOMIC DNA]</scope>
</reference>
<proteinExistence type="predicted"/>
<accession>A0A3P7JGB5</accession>